<evidence type="ECO:0000313" key="7">
    <source>
        <dbReference type="Proteomes" id="UP000545507"/>
    </source>
</evidence>
<organism evidence="6 7">
    <name type="scientific">Hydrogenophaga aromaticivorans</name>
    <dbReference type="NCBI Taxonomy" id="2610898"/>
    <lineage>
        <taxon>Bacteria</taxon>
        <taxon>Pseudomonadati</taxon>
        <taxon>Pseudomonadota</taxon>
        <taxon>Betaproteobacteria</taxon>
        <taxon>Burkholderiales</taxon>
        <taxon>Comamonadaceae</taxon>
        <taxon>Hydrogenophaga</taxon>
    </lineage>
</organism>
<dbReference type="InterPro" id="IPR011725">
    <property type="entry name" value="PQQ_synth_PqqA"/>
</dbReference>
<dbReference type="GO" id="GO:0018189">
    <property type="term" value="P:pyrroloquinoline quinone biosynthetic process"/>
    <property type="evidence" value="ECO:0007669"/>
    <property type="project" value="UniProtKB-UniRule"/>
</dbReference>
<comment type="pathway">
    <text evidence="1 5">Cofactor biosynthesis; pyrroloquinoline quinone biosynthesis.</text>
</comment>
<evidence type="ECO:0000256" key="3">
    <source>
        <dbReference type="ARBA" id="ARBA00015086"/>
    </source>
</evidence>
<dbReference type="UniPathway" id="UPA00539"/>
<comment type="caution">
    <text evidence="6">The sequence shown here is derived from an EMBL/GenBank/DDBJ whole genome shotgun (WGS) entry which is preliminary data.</text>
</comment>
<sequence length="24" mass="2910">MQWTTPAFTDLRFGFEITMYIANR</sequence>
<dbReference type="RefSeq" id="WP_068167214.1">
    <property type="nucleotide sequence ID" value="NZ_JAGPWB010000005.1"/>
</dbReference>
<dbReference type="HAMAP" id="MF_00656">
    <property type="entry name" value="PQQ_syn_PqqA"/>
    <property type="match status" value="1"/>
</dbReference>
<evidence type="ECO:0000256" key="4">
    <source>
        <dbReference type="ARBA" id="ARBA00022905"/>
    </source>
</evidence>
<dbReference type="EMBL" id="VYGV01000025">
    <property type="protein sequence ID" value="NWF47915.1"/>
    <property type="molecule type" value="Genomic_DNA"/>
</dbReference>
<reference evidence="6 7" key="1">
    <citation type="submission" date="2019-09" db="EMBL/GenBank/DDBJ databases">
        <title>Hydrogenophaga aromatica sp. nov., isolated from a para-xylene-degrading enrichment culture.</title>
        <authorList>
            <person name="Tancsics A."/>
            <person name="Banerjee S."/>
        </authorList>
    </citation>
    <scope>NUCLEOTIDE SEQUENCE [LARGE SCALE GENOMIC DNA]</scope>
    <source>
        <strain evidence="6 7">D2P1</strain>
    </source>
</reference>
<proteinExistence type="inferred from homology"/>
<evidence type="ECO:0000256" key="2">
    <source>
        <dbReference type="ARBA" id="ARBA00009325"/>
    </source>
</evidence>
<accession>A0A7Y8GZW6</accession>
<dbReference type="Pfam" id="PF08042">
    <property type="entry name" value="PqqA"/>
    <property type="match status" value="1"/>
</dbReference>
<feature type="cross-link" description="Pyrroloquinoline quinone (Glu-Tyr)" evidence="5">
    <location>
        <begin position="16"/>
        <end position="20"/>
    </location>
</feature>
<gene>
    <name evidence="5 6" type="primary">pqqA</name>
    <name evidence="6" type="ORF">F3K02_22055</name>
</gene>
<comment type="function">
    <text evidence="5">Required for coenzyme pyrroloquinoline quinone (PQQ) biosynthesis. PQQ is probably formed by cross-linking a specific glutamate to a specific tyrosine residue and excising these residues from the peptide.</text>
</comment>
<keyword evidence="4 5" id="KW-0884">PQQ biosynthesis</keyword>
<keyword evidence="7" id="KW-1185">Reference proteome</keyword>
<dbReference type="NCBIfam" id="TIGR02107">
    <property type="entry name" value="PQQ_syn_pqqA"/>
    <property type="match status" value="1"/>
</dbReference>
<evidence type="ECO:0000256" key="1">
    <source>
        <dbReference type="ARBA" id="ARBA00004886"/>
    </source>
</evidence>
<evidence type="ECO:0000256" key="5">
    <source>
        <dbReference type="HAMAP-Rule" id="MF_00656"/>
    </source>
</evidence>
<name>A0A7Y8GZW6_9BURK</name>
<evidence type="ECO:0000313" key="6">
    <source>
        <dbReference type="EMBL" id="NWF47915.1"/>
    </source>
</evidence>
<dbReference type="Proteomes" id="UP000545507">
    <property type="component" value="Unassembled WGS sequence"/>
</dbReference>
<protein>
    <recommendedName>
        <fullName evidence="3 5">Coenzyme PQQ synthesis protein A</fullName>
    </recommendedName>
    <alternativeName>
        <fullName evidence="5">Pyrroloquinoline quinone biosynthesis protein A</fullName>
    </alternativeName>
</protein>
<dbReference type="AlphaFoldDB" id="A0A7Y8GZW6"/>
<comment type="similarity">
    <text evidence="2 5">Belongs to the PqqA family.</text>
</comment>